<keyword evidence="3" id="KW-1185">Reference proteome</keyword>
<dbReference type="OrthoDB" id="276591at2"/>
<evidence type="ECO:0000313" key="2">
    <source>
        <dbReference type="EMBL" id="SFI90858.1"/>
    </source>
</evidence>
<accession>A0A1I3M1L5</accession>
<protein>
    <submittedName>
        <fullName evidence="2">Uncharacterized protein</fullName>
    </submittedName>
</protein>
<dbReference type="EMBL" id="FOQD01000013">
    <property type="protein sequence ID" value="SFI90858.1"/>
    <property type="molecule type" value="Genomic_DNA"/>
</dbReference>
<organism evidence="2 3">
    <name type="scientific">Planctomicrobium piriforme</name>
    <dbReference type="NCBI Taxonomy" id="1576369"/>
    <lineage>
        <taxon>Bacteria</taxon>
        <taxon>Pseudomonadati</taxon>
        <taxon>Planctomycetota</taxon>
        <taxon>Planctomycetia</taxon>
        <taxon>Planctomycetales</taxon>
        <taxon>Planctomycetaceae</taxon>
        <taxon>Planctomicrobium</taxon>
    </lineage>
</organism>
<feature type="chain" id="PRO_5011727649" evidence="1">
    <location>
        <begin position="29"/>
        <end position="155"/>
    </location>
</feature>
<dbReference type="Proteomes" id="UP000199518">
    <property type="component" value="Unassembled WGS sequence"/>
</dbReference>
<evidence type="ECO:0000313" key="3">
    <source>
        <dbReference type="Proteomes" id="UP000199518"/>
    </source>
</evidence>
<dbReference type="STRING" id="1576369.SAMN05421753_113131"/>
<dbReference type="AlphaFoldDB" id="A0A1I3M1L5"/>
<feature type="signal peptide" evidence="1">
    <location>
        <begin position="1"/>
        <end position="28"/>
    </location>
</feature>
<gene>
    <name evidence="2" type="ORF">SAMN05421753_113131</name>
</gene>
<proteinExistence type="predicted"/>
<reference evidence="3" key="1">
    <citation type="submission" date="2016-10" db="EMBL/GenBank/DDBJ databases">
        <authorList>
            <person name="Varghese N."/>
            <person name="Submissions S."/>
        </authorList>
    </citation>
    <scope>NUCLEOTIDE SEQUENCE [LARGE SCALE GENOMIC DNA]</scope>
    <source>
        <strain evidence="3">DSM 26348</strain>
    </source>
</reference>
<evidence type="ECO:0000256" key="1">
    <source>
        <dbReference type="SAM" id="SignalP"/>
    </source>
</evidence>
<sequence>MTAFQMLRSSCLAVALGTMTLFSGFALAHDHGEKGPHGGNLIALGDEEFHAEIVVNEKTNTLAIYLLDSTAKKTVVSNSTEAFVNLKHGGKPVQFKLPALPQQTDAAGTSSCFSMVNGELIHDLHHKDNGAVLRVGIAGKTYTGKLTLGAHDHKH</sequence>
<dbReference type="RefSeq" id="WP_139228540.1">
    <property type="nucleotide sequence ID" value="NZ_FOQD01000013.1"/>
</dbReference>
<name>A0A1I3M1L5_9PLAN</name>
<keyword evidence="1" id="KW-0732">Signal</keyword>